<keyword evidence="5" id="KW-1185">Reference proteome</keyword>
<comment type="caution">
    <text evidence="4">The sequence shown here is derived from an EMBL/GenBank/DDBJ whole genome shotgun (WGS) entry which is preliminary data.</text>
</comment>
<keyword evidence="2" id="KW-0812">Transmembrane</keyword>
<feature type="domain" description="DUF6594" evidence="3">
    <location>
        <begin position="371"/>
        <end position="446"/>
    </location>
</feature>
<evidence type="ECO:0000259" key="3">
    <source>
        <dbReference type="Pfam" id="PF20237"/>
    </source>
</evidence>
<evidence type="ECO:0000256" key="2">
    <source>
        <dbReference type="SAM" id="Phobius"/>
    </source>
</evidence>
<organism evidence="4 5">
    <name type="scientific">Colletotrichum sojae</name>
    <dbReference type="NCBI Taxonomy" id="2175907"/>
    <lineage>
        <taxon>Eukaryota</taxon>
        <taxon>Fungi</taxon>
        <taxon>Dikarya</taxon>
        <taxon>Ascomycota</taxon>
        <taxon>Pezizomycotina</taxon>
        <taxon>Sordariomycetes</taxon>
        <taxon>Hypocreomycetidae</taxon>
        <taxon>Glomerellales</taxon>
        <taxon>Glomerellaceae</taxon>
        <taxon>Colletotrichum</taxon>
        <taxon>Colletotrichum orchidearum species complex</taxon>
    </lineage>
</organism>
<feature type="region of interest" description="Disordered" evidence="1">
    <location>
        <begin position="231"/>
        <end position="261"/>
    </location>
</feature>
<feature type="transmembrane region" description="Helical" evidence="2">
    <location>
        <begin position="326"/>
        <end position="344"/>
    </location>
</feature>
<dbReference type="Proteomes" id="UP000652219">
    <property type="component" value="Unassembled WGS sequence"/>
</dbReference>
<evidence type="ECO:0000256" key="1">
    <source>
        <dbReference type="SAM" id="MobiDB-lite"/>
    </source>
</evidence>
<reference evidence="4 5" key="1">
    <citation type="journal article" date="2020" name="Phytopathology">
        <title>Genome Sequence Resources of Colletotrichum truncatum, C. plurivorum, C. musicola, and C. sojae: Four Species Pathogenic to Soybean (Glycine max).</title>
        <authorList>
            <person name="Rogerio F."/>
            <person name="Boufleur T.R."/>
            <person name="Ciampi-Guillardi M."/>
            <person name="Sukno S.A."/>
            <person name="Thon M.R."/>
            <person name="Massola Junior N.S."/>
            <person name="Baroncelli R."/>
        </authorList>
    </citation>
    <scope>NUCLEOTIDE SEQUENCE [LARGE SCALE GENOMIC DNA]</scope>
    <source>
        <strain evidence="4 5">LFN0009</strain>
    </source>
</reference>
<sequence>MATDATQTAVPASTTADMDDPTIQGQIHETPSVHSNPEKNLEEGQEAPQSPQQERRGRSRERARNVSRYVFKDLKVEDAPPNDRNLSPGEPDYFQSLVASSLNTRNLPAVTTATDFHQDETAPLYPFATDHLITSQDLGGDHGTALALELAIKLQKCHIAAKIRSQMIKVAEDGSTSDTDLKRMRGLLFKLNNQYQLRSELGPHRDVVLKSRLDAGDLFPRDVADENEVTVHFETPQDGPGEQGRGDSRSRGSRRANQQPRRLHFIRNVLGRFKRRFRSRDADARSDTVPYWPYANANRARALEEGPPAASGYEHGSVAKVMKSTAAVIVLIVCFVPELIKLLLQNSEKTPRRKWRTTIKEAYKNQVQGLEYARKTGFPQRLGAALVGGLSLITPMLIMSLDPSLKKSLITTSVFILVFGFVLAWRTSMQAGDVLTATATYAAVLVVFTGVSN</sequence>
<feature type="compositionally biased region" description="Basic and acidic residues" evidence="1">
    <location>
        <begin position="53"/>
        <end position="66"/>
    </location>
</feature>
<accession>A0A8H6MM89</accession>
<keyword evidence="2" id="KW-1133">Transmembrane helix</keyword>
<feature type="region of interest" description="Disordered" evidence="1">
    <location>
        <begin position="1"/>
        <end position="66"/>
    </location>
</feature>
<proteinExistence type="predicted"/>
<keyword evidence="2" id="KW-0472">Membrane</keyword>
<dbReference type="InterPro" id="IPR046529">
    <property type="entry name" value="DUF6594"/>
</dbReference>
<dbReference type="EMBL" id="WIGN01000337">
    <property type="protein sequence ID" value="KAF6798249.1"/>
    <property type="molecule type" value="Genomic_DNA"/>
</dbReference>
<gene>
    <name evidence="4" type="ORF">CSOJ01_12719</name>
</gene>
<dbReference type="AlphaFoldDB" id="A0A8H6MM89"/>
<name>A0A8H6MM89_9PEZI</name>
<feature type="transmembrane region" description="Helical" evidence="2">
    <location>
        <begin position="432"/>
        <end position="451"/>
    </location>
</feature>
<evidence type="ECO:0000313" key="4">
    <source>
        <dbReference type="EMBL" id="KAF6798249.1"/>
    </source>
</evidence>
<evidence type="ECO:0000313" key="5">
    <source>
        <dbReference type="Proteomes" id="UP000652219"/>
    </source>
</evidence>
<dbReference type="Pfam" id="PF20237">
    <property type="entry name" value="DUF6594"/>
    <property type="match status" value="1"/>
</dbReference>
<feature type="transmembrane region" description="Helical" evidence="2">
    <location>
        <begin position="382"/>
        <end position="401"/>
    </location>
</feature>
<feature type="compositionally biased region" description="Polar residues" evidence="1">
    <location>
        <begin position="1"/>
        <end position="16"/>
    </location>
</feature>
<feature type="compositionally biased region" description="Polar residues" evidence="1">
    <location>
        <begin position="23"/>
        <end position="35"/>
    </location>
</feature>
<protein>
    <recommendedName>
        <fullName evidence="3">DUF6594 domain-containing protein</fullName>
    </recommendedName>
</protein>
<feature type="transmembrane region" description="Helical" evidence="2">
    <location>
        <begin position="407"/>
        <end position="425"/>
    </location>
</feature>